<sequence>MLSDNSEPGFDYFLNTPCQVWDAVRYHEAWEDNHFGLDKATLTRSFQKQLQIIKPQGTEEQKENATRLENQFNAESKKTGLIDNFWMKRHILMKHESMKVNSIFLSCDGVQIGCTGNNIQGQKRSYENRERSTEGRKKQKPIKTTIGDGEIQTPERQIHASEQALNSFQALAYMNHVEDEPSGSAEEEQNDGSTKASPVMFPSANRESESSKERRLLDGHNHGRKPDFRILSKIDDIEREFMFGEIKPPHCPNNVNRSIIKLAEFMKGSSYFIINIYGYVAGLETYGILICGKLSLLKLC</sequence>
<reference evidence="2" key="1">
    <citation type="submission" date="2021-06" db="EMBL/GenBank/DDBJ databases">
        <authorList>
            <person name="Kallberg Y."/>
            <person name="Tangrot J."/>
            <person name="Rosling A."/>
        </authorList>
    </citation>
    <scope>NUCLEOTIDE SEQUENCE</scope>
    <source>
        <strain evidence="2">MA453B</strain>
    </source>
</reference>
<dbReference type="AlphaFoldDB" id="A0A9N9CWV7"/>
<evidence type="ECO:0000313" key="2">
    <source>
        <dbReference type="EMBL" id="CAG8619095.1"/>
    </source>
</evidence>
<proteinExistence type="predicted"/>
<feature type="region of interest" description="Disordered" evidence="1">
    <location>
        <begin position="117"/>
        <end position="151"/>
    </location>
</feature>
<feature type="region of interest" description="Disordered" evidence="1">
    <location>
        <begin position="178"/>
        <end position="222"/>
    </location>
</feature>
<accession>A0A9N9CWV7</accession>
<name>A0A9N9CWV7_9GLOM</name>
<dbReference type="Proteomes" id="UP000789405">
    <property type="component" value="Unassembled WGS sequence"/>
</dbReference>
<dbReference type="OrthoDB" id="2448101at2759"/>
<gene>
    <name evidence="2" type="ORF">DERYTH_LOCUS8543</name>
</gene>
<protein>
    <submittedName>
        <fullName evidence="2">10558_t:CDS:1</fullName>
    </submittedName>
</protein>
<feature type="compositionally biased region" description="Basic and acidic residues" evidence="1">
    <location>
        <begin position="124"/>
        <end position="136"/>
    </location>
</feature>
<evidence type="ECO:0000313" key="3">
    <source>
        <dbReference type="Proteomes" id="UP000789405"/>
    </source>
</evidence>
<comment type="caution">
    <text evidence="2">The sequence shown here is derived from an EMBL/GenBank/DDBJ whole genome shotgun (WGS) entry which is preliminary data.</text>
</comment>
<dbReference type="EMBL" id="CAJVPY010004431">
    <property type="protein sequence ID" value="CAG8619095.1"/>
    <property type="molecule type" value="Genomic_DNA"/>
</dbReference>
<feature type="compositionally biased region" description="Basic and acidic residues" evidence="1">
    <location>
        <begin position="206"/>
        <end position="222"/>
    </location>
</feature>
<evidence type="ECO:0000256" key="1">
    <source>
        <dbReference type="SAM" id="MobiDB-lite"/>
    </source>
</evidence>
<organism evidence="2 3">
    <name type="scientific">Dentiscutata erythropus</name>
    <dbReference type="NCBI Taxonomy" id="1348616"/>
    <lineage>
        <taxon>Eukaryota</taxon>
        <taxon>Fungi</taxon>
        <taxon>Fungi incertae sedis</taxon>
        <taxon>Mucoromycota</taxon>
        <taxon>Glomeromycotina</taxon>
        <taxon>Glomeromycetes</taxon>
        <taxon>Diversisporales</taxon>
        <taxon>Gigasporaceae</taxon>
        <taxon>Dentiscutata</taxon>
    </lineage>
</organism>
<keyword evidence="3" id="KW-1185">Reference proteome</keyword>